<dbReference type="PROSITE" id="PS50931">
    <property type="entry name" value="HTH_LYSR"/>
    <property type="match status" value="1"/>
</dbReference>
<dbReference type="RefSeq" id="WP_109985734.1">
    <property type="nucleotide sequence ID" value="NZ_QGTD01000021.1"/>
</dbReference>
<evidence type="ECO:0000313" key="7">
    <source>
        <dbReference type="Proteomes" id="UP000245624"/>
    </source>
</evidence>
<name>A0A317KSP9_9BACI</name>
<feature type="domain" description="HTH lysR-type" evidence="5">
    <location>
        <begin position="1"/>
        <end position="58"/>
    </location>
</feature>
<dbReference type="SUPFAM" id="SSF46785">
    <property type="entry name" value="Winged helix' DNA-binding domain"/>
    <property type="match status" value="1"/>
</dbReference>
<dbReference type="CDD" id="cd08420">
    <property type="entry name" value="PBP2_CysL_like"/>
    <property type="match status" value="1"/>
</dbReference>
<dbReference type="GO" id="GO:0003700">
    <property type="term" value="F:DNA-binding transcription factor activity"/>
    <property type="evidence" value="ECO:0007669"/>
    <property type="project" value="InterPro"/>
</dbReference>
<organism evidence="6 7">
    <name type="scientific">Gracilibacillus dipsosauri</name>
    <dbReference type="NCBI Taxonomy" id="178340"/>
    <lineage>
        <taxon>Bacteria</taxon>
        <taxon>Bacillati</taxon>
        <taxon>Bacillota</taxon>
        <taxon>Bacilli</taxon>
        <taxon>Bacillales</taxon>
        <taxon>Bacillaceae</taxon>
        <taxon>Gracilibacillus</taxon>
    </lineage>
</organism>
<evidence type="ECO:0000256" key="2">
    <source>
        <dbReference type="ARBA" id="ARBA00023015"/>
    </source>
</evidence>
<reference evidence="6 7" key="1">
    <citation type="submission" date="2018-05" db="EMBL/GenBank/DDBJ databases">
        <title>Genomic analysis of Gracilibacillus dipsosauri DD1 reveals novel features of a salt-tolerant amylase.</title>
        <authorList>
            <person name="Deutch C.E."/>
            <person name="Yang S."/>
        </authorList>
    </citation>
    <scope>NUCLEOTIDE SEQUENCE [LARGE SCALE GENOMIC DNA]</scope>
    <source>
        <strain evidence="6 7">DD1</strain>
    </source>
</reference>
<dbReference type="InterPro" id="IPR000847">
    <property type="entry name" value="LysR_HTH_N"/>
</dbReference>
<dbReference type="PANTHER" id="PTHR30126:SF39">
    <property type="entry name" value="HTH-TYPE TRANSCRIPTIONAL REGULATOR CYSL"/>
    <property type="match status" value="1"/>
</dbReference>
<dbReference type="EMBL" id="QGTD01000021">
    <property type="protein sequence ID" value="PWU66601.1"/>
    <property type="molecule type" value="Genomic_DNA"/>
</dbReference>
<dbReference type="PRINTS" id="PR00039">
    <property type="entry name" value="HTHLYSR"/>
</dbReference>
<keyword evidence="3" id="KW-0238">DNA-binding</keyword>
<keyword evidence="4" id="KW-0804">Transcription</keyword>
<dbReference type="OrthoDB" id="9785745at2"/>
<comment type="similarity">
    <text evidence="1">Belongs to the LysR transcriptional regulatory family.</text>
</comment>
<proteinExistence type="inferred from homology"/>
<dbReference type="Pfam" id="PF00126">
    <property type="entry name" value="HTH_1"/>
    <property type="match status" value="1"/>
</dbReference>
<evidence type="ECO:0000256" key="3">
    <source>
        <dbReference type="ARBA" id="ARBA00023125"/>
    </source>
</evidence>
<dbReference type="InterPro" id="IPR005119">
    <property type="entry name" value="LysR_subst-bd"/>
</dbReference>
<dbReference type="PANTHER" id="PTHR30126">
    <property type="entry name" value="HTH-TYPE TRANSCRIPTIONAL REGULATOR"/>
    <property type="match status" value="1"/>
</dbReference>
<dbReference type="AlphaFoldDB" id="A0A317KSP9"/>
<gene>
    <name evidence="6" type="ORF">DLJ74_19465</name>
</gene>
<dbReference type="SUPFAM" id="SSF53850">
    <property type="entry name" value="Periplasmic binding protein-like II"/>
    <property type="match status" value="1"/>
</dbReference>
<evidence type="ECO:0000256" key="1">
    <source>
        <dbReference type="ARBA" id="ARBA00009437"/>
    </source>
</evidence>
<comment type="caution">
    <text evidence="6">The sequence shown here is derived from an EMBL/GenBank/DDBJ whole genome shotgun (WGS) entry which is preliminary data.</text>
</comment>
<protein>
    <submittedName>
        <fullName evidence="6">LysR family transcriptional regulator</fullName>
    </submittedName>
</protein>
<accession>A0A317KSP9</accession>
<evidence type="ECO:0000313" key="6">
    <source>
        <dbReference type="EMBL" id="PWU66601.1"/>
    </source>
</evidence>
<keyword evidence="7" id="KW-1185">Reference proteome</keyword>
<dbReference type="Gene3D" id="3.40.190.290">
    <property type="match status" value="1"/>
</dbReference>
<evidence type="ECO:0000256" key="4">
    <source>
        <dbReference type="ARBA" id="ARBA00023163"/>
    </source>
</evidence>
<dbReference type="Pfam" id="PF03466">
    <property type="entry name" value="LysR_substrate"/>
    <property type="match status" value="1"/>
</dbReference>
<dbReference type="Proteomes" id="UP000245624">
    <property type="component" value="Unassembled WGS sequence"/>
</dbReference>
<keyword evidence="2" id="KW-0805">Transcription regulation</keyword>
<dbReference type="InterPro" id="IPR036388">
    <property type="entry name" value="WH-like_DNA-bd_sf"/>
</dbReference>
<dbReference type="GO" id="GO:0000976">
    <property type="term" value="F:transcription cis-regulatory region binding"/>
    <property type="evidence" value="ECO:0007669"/>
    <property type="project" value="TreeGrafter"/>
</dbReference>
<dbReference type="Gene3D" id="1.10.10.10">
    <property type="entry name" value="Winged helix-like DNA-binding domain superfamily/Winged helix DNA-binding domain"/>
    <property type="match status" value="1"/>
</dbReference>
<sequence length="297" mass="33690">MNIQVLKTFCLVVETGSINQAAKSLYLSQPAITKQIHQIEAEYGALLFNRKDGRLLLTESGHVLYPFAKSIVQDYNQSKEAVIASVAGYESTLKMGASLTIGEYLLPGLLGKFKKENPDFHLSLYVENTPKVLALLLDDMIDIALVEGIVDDTKLSIDKIKEDELVLIHAPDHPWNLKSEVKIDEIAQERMIWREPTSGTRAIIENFLNEWGILEKIESYMELGSTQSIKSAVEAGLGISIVSRLTVAREIEQGYLHEKKIHDAELKRNLWMVWKSKRFTKKSVQIFMAYIRAKEKR</sequence>
<dbReference type="InterPro" id="IPR036390">
    <property type="entry name" value="WH_DNA-bd_sf"/>
</dbReference>
<evidence type="ECO:0000259" key="5">
    <source>
        <dbReference type="PROSITE" id="PS50931"/>
    </source>
</evidence>